<protein>
    <submittedName>
        <fullName evidence="2">Uncharacterized protein</fullName>
    </submittedName>
</protein>
<name>A0A9P4XA03_9HYPO</name>
<evidence type="ECO:0000313" key="3">
    <source>
        <dbReference type="Proteomes" id="UP000801864"/>
    </source>
</evidence>
<evidence type="ECO:0000313" key="2">
    <source>
        <dbReference type="EMBL" id="KAF3065993.1"/>
    </source>
</evidence>
<keyword evidence="3" id="KW-1185">Reference proteome</keyword>
<evidence type="ECO:0000256" key="1">
    <source>
        <dbReference type="SAM" id="MobiDB-lite"/>
    </source>
</evidence>
<feature type="compositionally biased region" description="Polar residues" evidence="1">
    <location>
        <begin position="54"/>
        <end position="65"/>
    </location>
</feature>
<dbReference type="Proteomes" id="UP000801864">
    <property type="component" value="Unassembled WGS sequence"/>
</dbReference>
<sequence length="150" mass="16448">MAVQEAVAELSWGNPAPVIALKVEALAGSESNRRSYIVGGIRPRPRDEEKGLEQSRTSQQKTNELPDNFPLSVAQGPVQALVGTSKLPPRLWWSVILESTPQAVGVTGQGLDAWSIVCPRLVPTKKKSMLELNLSPELEVFLRKLEVLVR</sequence>
<organism evidence="2 3">
    <name type="scientific">Trichoderma lentiforme</name>
    <dbReference type="NCBI Taxonomy" id="1567552"/>
    <lineage>
        <taxon>Eukaryota</taxon>
        <taxon>Fungi</taxon>
        <taxon>Dikarya</taxon>
        <taxon>Ascomycota</taxon>
        <taxon>Pezizomycotina</taxon>
        <taxon>Sordariomycetes</taxon>
        <taxon>Hypocreomycetidae</taxon>
        <taxon>Hypocreales</taxon>
        <taxon>Hypocreaceae</taxon>
        <taxon>Trichoderma</taxon>
    </lineage>
</organism>
<gene>
    <name evidence="2" type="ORF">CFAM422_009381</name>
</gene>
<reference evidence="2 3" key="1">
    <citation type="submission" date="2018-06" db="EMBL/GenBank/DDBJ databases">
        <title>Genome analysis of cellulolytic fungus Trichoderma lentiforme CFAM-422.</title>
        <authorList>
            <person name="Steindorff A.S."/>
            <person name="Formighieri E.F."/>
            <person name="Midorikawa G.E.O."/>
            <person name="Tamietti M.S."/>
            <person name="Ramos E.Z."/>
            <person name="Silva A.S."/>
            <person name="Bon E.P.S."/>
            <person name="Mendes T.D."/>
            <person name="Damaso M.C.T."/>
            <person name="Favaro L.C.L."/>
        </authorList>
    </citation>
    <scope>NUCLEOTIDE SEQUENCE [LARGE SCALE GENOMIC DNA]</scope>
    <source>
        <strain evidence="2 3">CFAM-422</strain>
    </source>
</reference>
<accession>A0A9P4XA03</accession>
<dbReference type="AlphaFoldDB" id="A0A9P4XA03"/>
<feature type="compositionally biased region" description="Basic and acidic residues" evidence="1">
    <location>
        <begin position="44"/>
        <end position="53"/>
    </location>
</feature>
<proteinExistence type="predicted"/>
<dbReference type="EMBL" id="QLNT01000017">
    <property type="protein sequence ID" value="KAF3065993.1"/>
    <property type="molecule type" value="Genomic_DNA"/>
</dbReference>
<comment type="caution">
    <text evidence="2">The sequence shown here is derived from an EMBL/GenBank/DDBJ whole genome shotgun (WGS) entry which is preliminary data.</text>
</comment>
<feature type="region of interest" description="Disordered" evidence="1">
    <location>
        <begin position="37"/>
        <end position="69"/>
    </location>
</feature>